<organism evidence="1 2">
    <name type="scientific">Portunus trituberculatus</name>
    <name type="common">Swimming crab</name>
    <name type="synonym">Neptunus trituberculatus</name>
    <dbReference type="NCBI Taxonomy" id="210409"/>
    <lineage>
        <taxon>Eukaryota</taxon>
        <taxon>Metazoa</taxon>
        <taxon>Ecdysozoa</taxon>
        <taxon>Arthropoda</taxon>
        <taxon>Crustacea</taxon>
        <taxon>Multicrustacea</taxon>
        <taxon>Malacostraca</taxon>
        <taxon>Eumalacostraca</taxon>
        <taxon>Eucarida</taxon>
        <taxon>Decapoda</taxon>
        <taxon>Pleocyemata</taxon>
        <taxon>Brachyura</taxon>
        <taxon>Eubrachyura</taxon>
        <taxon>Portunoidea</taxon>
        <taxon>Portunidae</taxon>
        <taxon>Portuninae</taxon>
        <taxon>Portunus</taxon>
    </lineage>
</organism>
<comment type="caution">
    <text evidence="1">The sequence shown here is derived from an EMBL/GenBank/DDBJ whole genome shotgun (WGS) entry which is preliminary data.</text>
</comment>
<evidence type="ECO:0000313" key="1">
    <source>
        <dbReference type="EMBL" id="MPC70685.1"/>
    </source>
</evidence>
<proteinExistence type="predicted"/>
<keyword evidence="2" id="KW-1185">Reference proteome</keyword>
<name>A0A5B7HM65_PORTR</name>
<reference evidence="1 2" key="1">
    <citation type="submission" date="2019-05" db="EMBL/GenBank/DDBJ databases">
        <title>Another draft genome of Portunus trituberculatus and its Hox gene families provides insights of decapod evolution.</title>
        <authorList>
            <person name="Jeong J.-H."/>
            <person name="Song I."/>
            <person name="Kim S."/>
            <person name="Choi T."/>
            <person name="Kim D."/>
            <person name="Ryu S."/>
            <person name="Kim W."/>
        </authorList>
    </citation>
    <scope>NUCLEOTIDE SEQUENCE [LARGE SCALE GENOMIC DNA]</scope>
    <source>
        <tissue evidence="1">Muscle</tissue>
    </source>
</reference>
<protein>
    <submittedName>
        <fullName evidence="1">Uncharacterized protein</fullName>
    </submittedName>
</protein>
<dbReference type="Proteomes" id="UP000324222">
    <property type="component" value="Unassembled WGS sequence"/>
</dbReference>
<evidence type="ECO:0000313" key="2">
    <source>
        <dbReference type="Proteomes" id="UP000324222"/>
    </source>
</evidence>
<accession>A0A5B7HM65</accession>
<gene>
    <name evidence="1" type="ORF">E2C01_064940</name>
</gene>
<dbReference type="EMBL" id="VSRR010031541">
    <property type="protein sequence ID" value="MPC70685.1"/>
    <property type="molecule type" value="Genomic_DNA"/>
</dbReference>
<dbReference type="AlphaFoldDB" id="A0A5B7HM65"/>
<sequence length="72" mass="8041">MHPKQLVPKTKPPAFIHFSETLPFAGDSNVAVKGNYIPFSMTTYRLTDLRLSSSLFLPTPQLTLFHLLSSHG</sequence>